<comment type="caution">
    <text evidence="1">The sequence shown here is derived from an EMBL/GenBank/DDBJ whole genome shotgun (WGS) entry which is preliminary data.</text>
</comment>
<dbReference type="Proteomes" id="UP000024635">
    <property type="component" value="Unassembled WGS sequence"/>
</dbReference>
<dbReference type="AlphaFoldDB" id="A0A016V7P0"/>
<sequence length="101" mass="11422">MPSLGTVKGSVSVHLVDTTSFIPFTSCYVRILNSEDPETTFLRQNNVPAVGFQESLVFASEIATKCWKRSLRCMYPCESSVIVHYAREHLCELKHGFLRLP</sequence>
<name>A0A016V7P0_9BILA</name>
<protein>
    <submittedName>
        <fullName evidence="1">Uncharacterized protein</fullName>
    </submittedName>
</protein>
<keyword evidence="2" id="KW-1185">Reference proteome</keyword>
<dbReference type="EMBL" id="JARK01001352">
    <property type="protein sequence ID" value="EYC23017.1"/>
    <property type="molecule type" value="Genomic_DNA"/>
</dbReference>
<organism evidence="1 2">
    <name type="scientific">Ancylostoma ceylanicum</name>
    <dbReference type="NCBI Taxonomy" id="53326"/>
    <lineage>
        <taxon>Eukaryota</taxon>
        <taxon>Metazoa</taxon>
        <taxon>Ecdysozoa</taxon>
        <taxon>Nematoda</taxon>
        <taxon>Chromadorea</taxon>
        <taxon>Rhabditida</taxon>
        <taxon>Rhabditina</taxon>
        <taxon>Rhabditomorpha</taxon>
        <taxon>Strongyloidea</taxon>
        <taxon>Ancylostomatidae</taxon>
        <taxon>Ancylostomatinae</taxon>
        <taxon>Ancylostoma</taxon>
    </lineage>
</organism>
<gene>
    <name evidence="1" type="primary">Acey_s0016.g3075</name>
    <name evidence="1" type="ORF">Y032_0016g3075</name>
</gene>
<reference evidence="2" key="1">
    <citation type="journal article" date="2015" name="Nat. Genet.">
        <title>The genome and transcriptome of the zoonotic hookworm Ancylostoma ceylanicum identify infection-specific gene families.</title>
        <authorList>
            <person name="Schwarz E.M."/>
            <person name="Hu Y."/>
            <person name="Antoshechkin I."/>
            <person name="Miller M.M."/>
            <person name="Sternberg P.W."/>
            <person name="Aroian R.V."/>
        </authorList>
    </citation>
    <scope>NUCLEOTIDE SEQUENCE</scope>
    <source>
        <strain evidence="2">HY135</strain>
    </source>
</reference>
<accession>A0A016V7P0</accession>
<evidence type="ECO:0000313" key="1">
    <source>
        <dbReference type="EMBL" id="EYC23017.1"/>
    </source>
</evidence>
<proteinExistence type="predicted"/>
<evidence type="ECO:0000313" key="2">
    <source>
        <dbReference type="Proteomes" id="UP000024635"/>
    </source>
</evidence>